<gene>
    <name evidence="6" type="ORF">HA039_20690</name>
</gene>
<dbReference type="GO" id="GO:0005886">
    <property type="term" value="C:plasma membrane"/>
    <property type="evidence" value="ECO:0007669"/>
    <property type="project" value="TreeGrafter"/>
</dbReference>
<keyword evidence="1" id="KW-0813">Transport</keyword>
<dbReference type="GO" id="GO:0016887">
    <property type="term" value="F:ATP hydrolysis activity"/>
    <property type="evidence" value="ECO:0007669"/>
    <property type="project" value="InterPro"/>
</dbReference>
<evidence type="ECO:0000313" key="6">
    <source>
        <dbReference type="EMBL" id="QIQ04397.1"/>
    </source>
</evidence>
<protein>
    <submittedName>
        <fullName evidence="6">ABC transporter ATP-binding protein</fullName>
    </submittedName>
</protein>
<dbReference type="EMBL" id="CP050177">
    <property type="protein sequence ID" value="QIQ04397.1"/>
    <property type="molecule type" value="Genomic_DNA"/>
</dbReference>
<dbReference type="InterPro" id="IPR027417">
    <property type="entry name" value="P-loop_NTPase"/>
</dbReference>
<sequence length="264" mass="28353">MITERSSRRSQENSSGYGTDTRGHALRLDDVTKVYGKNGRGVRALDGVSVTIERGSYTAVMGPSGSGKSTFLHCAAGLDKPTTGTSYIGDTKLNDLSETKLTKLRRQRVGFVFQAFNLIPSLSVLQNVELPVRLSGESVDKAWLEEILTRVGLGGRAKHRPAELSGGQQQRVAIARALITRPDVIFGDEPTGALDTVTAKEILSLLRACVNETGQTVVMVTHDPIAAAYADTVLFLADGKLAGRMDSPTADRVAERMTHLGAWA</sequence>
<dbReference type="Proteomes" id="UP000501179">
    <property type="component" value="Chromosome"/>
</dbReference>
<dbReference type="Gene3D" id="3.40.50.300">
    <property type="entry name" value="P-loop containing nucleotide triphosphate hydrolases"/>
    <property type="match status" value="1"/>
</dbReference>
<feature type="compositionally biased region" description="Basic and acidic residues" evidence="4">
    <location>
        <begin position="1"/>
        <end position="11"/>
    </location>
</feature>
<dbReference type="PROSITE" id="PS00211">
    <property type="entry name" value="ABC_TRANSPORTER_1"/>
    <property type="match status" value="1"/>
</dbReference>
<dbReference type="RefSeq" id="WP_167032154.1">
    <property type="nucleotide sequence ID" value="NZ_CP050177.1"/>
</dbReference>
<evidence type="ECO:0000256" key="3">
    <source>
        <dbReference type="ARBA" id="ARBA00022840"/>
    </source>
</evidence>
<dbReference type="PANTHER" id="PTHR24220">
    <property type="entry name" value="IMPORT ATP-BINDING PROTEIN"/>
    <property type="match status" value="1"/>
</dbReference>
<keyword evidence="2" id="KW-0547">Nucleotide-binding</keyword>
<dbReference type="SUPFAM" id="SSF52540">
    <property type="entry name" value="P-loop containing nucleoside triphosphate hydrolases"/>
    <property type="match status" value="1"/>
</dbReference>
<evidence type="ECO:0000313" key="7">
    <source>
        <dbReference type="Proteomes" id="UP000501179"/>
    </source>
</evidence>
<dbReference type="InterPro" id="IPR017871">
    <property type="entry name" value="ABC_transporter-like_CS"/>
</dbReference>
<accession>A0A6G9H2P0</accession>
<dbReference type="PROSITE" id="PS50893">
    <property type="entry name" value="ABC_TRANSPORTER_2"/>
    <property type="match status" value="1"/>
</dbReference>
<dbReference type="KEGG" id="slia:HA039_20690"/>
<feature type="domain" description="ABC transporter" evidence="5">
    <location>
        <begin position="26"/>
        <end position="263"/>
    </location>
</feature>
<dbReference type="InterPro" id="IPR015854">
    <property type="entry name" value="ABC_transpr_LolD-like"/>
</dbReference>
<dbReference type="FunFam" id="3.40.50.300:FF:000032">
    <property type="entry name" value="Export ABC transporter ATP-binding protein"/>
    <property type="match status" value="1"/>
</dbReference>
<evidence type="ECO:0000256" key="4">
    <source>
        <dbReference type="SAM" id="MobiDB-lite"/>
    </source>
</evidence>
<organism evidence="6 7">
    <name type="scientific">Streptomyces liangshanensis</name>
    <dbReference type="NCBI Taxonomy" id="2717324"/>
    <lineage>
        <taxon>Bacteria</taxon>
        <taxon>Bacillati</taxon>
        <taxon>Actinomycetota</taxon>
        <taxon>Actinomycetes</taxon>
        <taxon>Kitasatosporales</taxon>
        <taxon>Streptomycetaceae</taxon>
        <taxon>Streptomyces</taxon>
    </lineage>
</organism>
<dbReference type="Pfam" id="PF00005">
    <property type="entry name" value="ABC_tran"/>
    <property type="match status" value="1"/>
</dbReference>
<dbReference type="InterPro" id="IPR017911">
    <property type="entry name" value="MacB-like_ATP-bd"/>
</dbReference>
<dbReference type="PANTHER" id="PTHR24220:SF685">
    <property type="entry name" value="ABC TRANSPORTER RELATED"/>
    <property type="match status" value="1"/>
</dbReference>
<dbReference type="InterPro" id="IPR003593">
    <property type="entry name" value="AAA+_ATPase"/>
</dbReference>
<dbReference type="InterPro" id="IPR003439">
    <property type="entry name" value="ABC_transporter-like_ATP-bd"/>
</dbReference>
<evidence type="ECO:0000256" key="1">
    <source>
        <dbReference type="ARBA" id="ARBA00022448"/>
    </source>
</evidence>
<evidence type="ECO:0000259" key="5">
    <source>
        <dbReference type="PROSITE" id="PS50893"/>
    </source>
</evidence>
<dbReference type="AlphaFoldDB" id="A0A6G9H2P0"/>
<dbReference type="GO" id="GO:0098796">
    <property type="term" value="C:membrane protein complex"/>
    <property type="evidence" value="ECO:0007669"/>
    <property type="project" value="UniProtKB-ARBA"/>
</dbReference>
<name>A0A6G9H2P0_9ACTN</name>
<dbReference type="GO" id="GO:0005524">
    <property type="term" value="F:ATP binding"/>
    <property type="evidence" value="ECO:0007669"/>
    <property type="project" value="UniProtKB-KW"/>
</dbReference>
<keyword evidence="7" id="KW-1185">Reference proteome</keyword>
<proteinExistence type="predicted"/>
<dbReference type="GO" id="GO:0022857">
    <property type="term" value="F:transmembrane transporter activity"/>
    <property type="evidence" value="ECO:0007669"/>
    <property type="project" value="TreeGrafter"/>
</dbReference>
<reference evidence="6 7" key="1">
    <citation type="submission" date="2020-03" db="EMBL/GenBank/DDBJ databases">
        <title>A novel species.</title>
        <authorList>
            <person name="Gao J."/>
        </authorList>
    </citation>
    <scope>NUCLEOTIDE SEQUENCE [LARGE SCALE GENOMIC DNA]</scope>
    <source>
        <strain evidence="6 7">QMT-12</strain>
    </source>
</reference>
<keyword evidence="3 6" id="KW-0067">ATP-binding</keyword>
<feature type="region of interest" description="Disordered" evidence="4">
    <location>
        <begin position="1"/>
        <end position="23"/>
    </location>
</feature>
<dbReference type="CDD" id="cd03255">
    <property type="entry name" value="ABC_MJ0796_LolCDE_FtsE"/>
    <property type="match status" value="1"/>
</dbReference>
<dbReference type="SMART" id="SM00382">
    <property type="entry name" value="AAA"/>
    <property type="match status" value="1"/>
</dbReference>
<evidence type="ECO:0000256" key="2">
    <source>
        <dbReference type="ARBA" id="ARBA00022741"/>
    </source>
</evidence>